<proteinExistence type="predicted"/>
<dbReference type="Proteomes" id="UP001320706">
    <property type="component" value="Unassembled WGS sequence"/>
</dbReference>
<evidence type="ECO:0000313" key="2">
    <source>
        <dbReference type="Proteomes" id="UP001320706"/>
    </source>
</evidence>
<accession>A0ACC3SJT0</accession>
<dbReference type="EMBL" id="JAMKPW020000008">
    <property type="protein sequence ID" value="KAK8215389.1"/>
    <property type="molecule type" value="Genomic_DNA"/>
</dbReference>
<keyword evidence="1" id="KW-0012">Acyltransferase</keyword>
<keyword evidence="2" id="KW-1185">Reference proteome</keyword>
<sequence>MAKNLPPPPNAWHNFLYDAFLWLLSVLVDLFFREVHPRSSWKVPRKGPVIIVAAPHANQFVDPLILMRVLRNDAHRRVCWLIAEKSMKRLFIGTAATIMGSVPVGRALDSKKPAEGKIFLPDPEGDPTLIKGVDTDFTGKDFQVGGLLVLPTVKSESGNTEIKEIISKTEIRVKKPFKGETALRQLTGQDVRGEDGKVHEAGAEKKMQEGFEGTKFSVAPKVDQSGVYDAVFKRLHEGGCIGIFPEGGSHDRTELLPLKAGVAIMALGALAENPDCGVKIVPCGMNYFHAHKFRSRAVVEFGTPIEIPHDIVEMYKKGERREAVAWVLDTGYQSLVAVTVTSPDYDTLMLIQAVRRLYNPKGKKLPLPMIVELNRRLVKGYTTYKDDPRVVSLKKTILAYNKKLFHLNIRDHQVSYAKFSIPKVIATLLYRIGKITLLSIGVLPGLVLFAPVFIAGKVISIKKSKEALAASTVKIQGRDVVATWKLLVSMALAPLLYTFYTVLFTYWTYRNRVGGRVPESIPLWLIVVLGYIIFPTITYAALRFGEVGMDIVKSLRPLLLSLNPRAGNTLVQLREERARLVEQVTDVINDLGPELYPDFDHQRIITDPFHPLSPSNSRPSTPTHTRSRSRGADSDALTMSPSSPSSPTLKRSSTAGAGIGGGSGQGQGDHQLPRNESFHNLGGFGLFSSRPATPTGRSRSRTNSSSKGTSRSAGFGGGFGGGANGAGLKAMTNIGDKGGFEDLNQKIRGAMRERGRRRKSENEEVFDMVDAGEGLGDVEVEGDGEVKKDV</sequence>
<organism evidence="1 2">
    <name type="scientific">Zalaria obscura</name>
    <dbReference type="NCBI Taxonomy" id="2024903"/>
    <lineage>
        <taxon>Eukaryota</taxon>
        <taxon>Fungi</taxon>
        <taxon>Dikarya</taxon>
        <taxon>Ascomycota</taxon>
        <taxon>Pezizomycotina</taxon>
        <taxon>Dothideomycetes</taxon>
        <taxon>Dothideomycetidae</taxon>
        <taxon>Dothideales</taxon>
        <taxon>Zalariaceae</taxon>
        <taxon>Zalaria</taxon>
    </lineage>
</organism>
<name>A0ACC3SJT0_9PEZI</name>
<evidence type="ECO:0000313" key="1">
    <source>
        <dbReference type="EMBL" id="KAK8215389.1"/>
    </source>
</evidence>
<keyword evidence="1" id="KW-0808">Transferase</keyword>
<comment type="caution">
    <text evidence="1">The sequence shown here is derived from an EMBL/GenBank/DDBJ whole genome shotgun (WGS) entry which is preliminary data.</text>
</comment>
<protein>
    <submittedName>
        <fullName evidence="1">Glycerol-3-phosphate/dihydroxyacetone phosphate acyltransferase</fullName>
    </submittedName>
</protein>
<gene>
    <name evidence="1" type="primary">SCT1_2</name>
    <name evidence="1" type="ORF">M8818_002010</name>
</gene>
<reference evidence="1" key="1">
    <citation type="submission" date="2024-02" db="EMBL/GenBank/DDBJ databases">
        <title>Metagenome Assembled Genome of Zalaria obscura JY119.</title>
        <authorList>
            <person name="Vighnesh L."/>
            <person name="Jagadeeshwari U."/>
            <person name="Venkata Ramana C."/>
            <person name="Sasikala C."/>
        </authorList>
    </citation>
    <scope>NUCLEOTIDE SEQUENCE</scope>
    <source>
        <strain evidence="1">JY119</strain>
    </source>
</reference>